<reference evidence="3 4" key="1">
    <citation type="submission" date="2024-01" db="EMBL/GenBank/DDBJ databases">
        <title>The genomes of 5 underutilized Papilionoideae crops provide insights into root nodulation and disease resistanc.</title>
        <authorList>
            <person name="Jiang F."/>
        </authorList>
    </citation>
    <scope>NUCLEOTIDE SEQUENCE [LARGE SCALE GENOMIC DNA]</scope>
    <source>
        <strain evidence="3">JINMINGXINNONG_FW02</strain>
        <tissue evidence="3">Leaves</tissue>
    </source>
</reference>
<dbReference type="PANTHER" id="PTHR33167:SF33">
    <property type="entry name" value="MYB-CC TYPE TRANSCRIPTION FACTOR LHEQLE-CONTAINING DOMAIN-CONTAINING PROTEIN"/>
    <property type="match status" value="1"/>
</dbReference>
<dbReference type="PANTHER" id="PTHR33167">
    <property type="entry name" value="TRANSCRIPTION FACTOR, PUTATIVE (DUF863)-RELATED"/>
    <property type="match status" value="1"/>
</dbReference>
<protein>
    <submittedName>
        <fullName evidence="3">Uncharacterized protein</fullName>
    </submittedName>
</protein>
<evidence type="ECO:0000256" key="2">
    <source>
        <dbReference type="SAM" id="SignalP"/>
    </source>
</evidence>
<feature type="compositionally biased region" description="Polar residues" evidence="1">
    <location>
        <begin position="317"/>
        <end position="339"/>
    </location>
</feature>
<feature type="signal peptide" evidence="2">
    <location>
        <begin position="1"/>
        <end position="30"/>
    </location>
</feature>
<dbReference type="AlphaFoldDB" id="A0AAN9M4T5"/>
<dbReference type="Proteomes" id="UP001374584">
    <property type="component" value="Unassembled WGS sequence"/>
</dbReference>
<name>A0AAN9M4T5_PHACN</name>
<dbReference type="EMBL" id="JAYMYR010000008">
    <property type="protein sequence ID" value="KAK7347744.1"/>
    <property type="molecule type" value="Genomic_DNA"/>
</dbReference>
<organism evidence="3 4">
    <name type="scientific">Phaseolus coccineus</name>
    <name type="common">Scarlet runner bean</name>
    <name type="synonym">Phaseolus multiflorus</name>
    <dbReference type="NCBI Taxonomy" id="3886"/>
    <lineage>
        <taxon>Eukaryota</taxon>
        <taxon>Viridiplantae</taxon>
        <taxon>Streptophyta</taxon>
        <taxon>Embryophyta</taxon>
        <taxon>Tracheophyta</taxon>
        <taxon>Spermatophyta</taxon>
        <taxon>Magnoliopsida</taxon>
        <taxon>eudicotyledons</taxon>
        <taxon>Gunneridae</taxon>
        <taxon>Pentapetalae</taxon>
        <taxon>rosids</taxon>
        <taxon>fabids</taxon>
        <taxon>Fabales</taxon>
        <taxon>Fabaceae</taxon>
        <taxon>Papilionoideae</taxon>
        <taxon>50 kb inversion clade</taxon>
        <taxon>NPAAA clade</taxon>
        <taxon>indigoferoid/millettioid clade</taxon>
        <taxon>Phaseoleae</taxon>
        <taxon>Phaseolus</taxon>
    </lineage>
</organism>
<comment type="caution">
    <text evidence="3">The sequence shown here is derived from an EMBL/GenBank/DDBJ whole genome shotgun (WGS) entry which is preliminary data.</text>
</comment>
<proteinExistence type="predicted"/>
<accession>A0AAN9M4T5</accession>
<feature type="chain" id="PRO_5042877934" evidence="2">
    <location>
        <begin position="31"/>
        <end position="475"/>
    </location>
</feature>
<evidence type="ECO:0000313" key="3">
    <source>
        <dbReference type="EMBL" id="KAK7347744.1"/>
    </source>
</evidence>
<feature type="region of interest" description="Disordered" evidence="1">
    <location>
        <begin position="317"/>
        <end position="356"/>
    </location>
</feature>
<keyword evidence="2" id="KW-0732">Signal</keyword>
<gene>
    <name evidence="3" type="ORF">VNO80_22283</name>
</gene>
<keyword evidence="4" id="KW-1185">Reference proteome</keyword>
<evidence type="ECO:0000256" key="1">
    <source>
        <dbReference type="SAM" id="MobiDB-lite"/>
    </source>
</evidence>
<sequence>MIRILKARKLVKFRCVVFLALQLLGEKSYTREGKKKIVEKFLTGRNEGKRNEGIQQLKLVSDVRKVEWFSYAKRFDAVNELSPYSPGTGMAAYKCMGTKIEYSINLLATIVDSTNLAVGGVDVWEHYQNKNQRTEIRKLQGPMDRMLDRNNVESIKKTMQMHEDIFKYQVRELHRVYSVQKMLMGELKNETRQQKFWHHRNGIDVSHPHLIKPQHQTTQISHKPDFHVQNLREDLWSREKIRSWSDTIQMQRGFDLERPAEEDIFSQGRGFDEGEAGPSSHTAFQSCKLSTSGYDEEMEVDLTLSIGGSQVNKSSQLPQLACSNSTSGKTRKLNSSASFRSDRTGEYSDPTTPMSSTTVTFTREGKGPHWLSQEQSHYAVGFMILSAQKLYLTKDSAILMSVSVGNSLSSGQVISDVVVFSIYGAFTSHAPCNELKKKFRTDMGRRLRSKSSDGILEGRSLQMGFLKVEVFRWDS</sequence>
<evidence type="ECO:0000313" key="4">
    <source>
        <dbReference type="Proteomes" id="UP001374584"/>
    </source>
</evidence>